<feature type="chain" id="PRO_5046455448" evidence="1">
    <location>
        <begin position="19"/>
        <end position="304"/>
    </location>
</feature>
<gene>
    <name evidence="2" type="ORF">GCM10025783_12470</name>
</gene>
<name>A0ABP8YYY5_9MICO</name>
<proteinExistence type="predicted"/>
<evidence type="ECO:0000313" key="3">
    <source>
        <dbReference type="Proteomes" id="UP001500121"/>
    </source>
</evidence>
<keyword evidence="1" id="KW-0732">Signal</keyword>
<dbReference type="Proteomes" id="UP001500121">
    <property type="component" value="Unassembled WGS sequence"/>
</dbReference>
<protein>
    <submittedName>
        <fullName evidence="2">Uncharacterized protein</fullName>
    </submittedName>
</protein>
<dbReference type="EMBL" id="BAABLP010000002">
    <property type="protein sequence ID" value="GAA4742584.1"/>
    <property type="molecule type" value="Genomic_DNA"/>
</dbReference>
<sequence length="304" mass="32549">MFLGVILLLAGVVGVQLAAALPDEPVAKPAPTPVNWATVRPGADASWPACTPPHGTTRTLPLASRPAFVVVGVNDGLPGTVSACIEREFEWADTTTGGSSQPRLAYYVMAADPWTKAQLKWVEHPDWPTGDTVDGVRVPVPTAFASTASGTTCTGGRAERACAYVYGWKMAHHAAAIPGLRDPAHSRFWIDVEAERTWGDDQRFNQAVVEGMVAAFTLPRSRGGIGTTTGVYSDHSEWARIIGRLRKGSTLDRLDQWLAIGPASKAEAVDALLHDWPLTANGRVRMVQWVDGPLDRDIARPAGG</sequence>
<feature type="signal peptide" evidence="1">
    <location>
        <begin position="1"/>
        <end position="18"/>
    </location>
</feature>
<keyword evidence="3" id="KW-1185">Reference proteome</keyword>
<reference evidence="3" key="1">
    <citation type="journal article" date="2019" name="Int. J. Syst. Evol. Microbiol.">
        <title>The Global Catalogue of Microorganisms (GCM) 10K type strain sequencing project: providing services to taxonomists for standard genome sequencing and annotation.</title>
        <authorList>
            <consortium name="The Broad Institute Genomics Platform"/>
            <consortium name="The Broad Institute Genome Sequencing Center for Infectious Disease"/>
            <person name="Wu L."/>
            <person name="Ma J."/>
        </authorList>
    </citation>
    <scope>NUCLEOTIDE SEQUENCE [LARGE SCALE GENOMIC DNA]</scope>
    <source>
        <strain evidence="3">JCM 19015</strain>
    </source>
</reference>
<comment type="caution">
    <text evidence="2">The sequence shown here is derived from an EMBL/GenBank/DDBJ whole genome shotgun (WGS) entry which is preliminary data.</text>
</comment>
<accession>A0ABP8YYY5</accession>
<evidence type="ECO:0000313" key="2">
    <source>
        <dbReference type="EMBL" id="GAA4742584.1"/>
    </source>
</evidence>
<evidence type="ECO:0000256" key="1">
    <source>
        <dbReference type="SAM" id="SignalP"/>
    </source>
</evidence>
<organism evidence="2 3">
    <name type="scientific">Amnibacterium soli</name>
    <dbReference type="NCBI Taxonomy" id="1282736"/>
    <lineage>
        <taxon>Bacteria</taxon>
        <taxon>Bacillati</taxon>
        <taxon>Actinomycetota</taxon>
        <taxon>Actinomycetes</taxon>
        <taxon>Micrococcales</taxon>
        <taxon>Microbacteriaceae</taxon>
        <taxon>Amnibacterium</taxon>
    </lineage>
</organism>